<dbReference type="EMBL" id="CP079105">
    <property type="protein sequence ID" value="QXQ12903.1"/>
    <property type="molecule type" value="Genomic_DNA"/>
</dbReference>
<evidence type="ECO:0008006" key="3">
    <source>
        <dbReference type="Google" id="ProtNLM"/>
    </source>
</evidence>
<organism evidence="1 2">
    <name type="scientific">Skermania pinensis</name>
    <dbReference type="NCBI Taxonomy" id="39122"/>
    <lineage>
        <taxon>Bacteria</taxon>
        <taxon>Bacillati</taxon>
        <taxon>Actinomycetota</taxon>
        <taxon>Actinomycetes</taxon>
        <taxon>Mycobacteriales</taxon>
        <taxon>Gordoniaceae</taxon>
        <taxon>Skermania</taxon>
    </lineage>
</organism>
<gene>
    <name evidence="1" type="ORF">KV203_13380</name>
</gene>
<keyword evidence="2" id="KW-1185">Reference proteome</keyword>
<dbReference type="Proteomes" id="UP000887023">
    <property type="component" value="Chromosome"/>
</dbReference>
<accession>A0ABX8S4Y9</accession>
<proteinExistence type="predicted"/>
<evidence type="ECO:0000313" key="1">
    <source>
        <dbReference type="EMBL" id="QXQ12903.1"/>
    </source>
</evidence>
<name>A0ABX8S4Y9_9ACTN</name>
<dbReference type="RefSeq" id="WP_066467708.1">
    <property type="nucleotide sequence ID" value="NZ_CBCRUZ010000002.1"/>
</dbReference>
<evidence type="ECO:0000313" key="2">
    <source>
        <dbReference type="Proteomes" id="UP000887023"/>
    </source>
</evidence>
<protein>
    <recommendedName>
        <fullName evidence="3">Site-specific recombinase XerD</fullName>
    </recommendedName>
</protein>
<sequence>MANAIVRGTCFNCGRDKNLRWNHALDRGECRACRASRAPQERCAGCGRQRRVNPRTPDGGAICVTCYARLRTTDDDACDECGTVGALATRAGGKSQAARNLCTRCYRNPRRSCGICGRLKRIALKATATSPDVCPTCYQAPVIDCSICGQQALGRRTTNRGRPRCFACQAAAQIEAALTGPDGMIRSELQPVRDALTATSRPRSLLSNWHDLASLHLLAEIAQGQLGLTHDALDARPQSFSVTYLRAMLIAAGALPPRDENAARLHRYAAHAVAGVDDPELRGVLTRYARWHVLGRVKTDRHGHISAATADRCRGDIQTAKAFLDHLTAHRHDLDDCPQSCLDAWITVDRSRRLRFIRWLKRGGYLPGTRLPDPTPSKDPRHDIDPGEQLDLARRLLHHDDSASIEDRAAACLILLYAQPVARIVTLTTADIRTADGDTYLTLGREPLLLIPPLDALITALPVTKPFGTTSTLADRRWLFTGKNAGTHLQPPSLMARMNRLGITTRASRNTALLHLASTTPPAIFAHLIGVSIGTATRWAGLAGAAWNSYATARR</sequence>
<reference evidence="1" key="1">
    <citation type="submission" date="2021-07" db="EMBL/GenBank/DDBJ databases">
        <title>Candidatus Kaistella beijingensis sp. nov. isolated from a municipal wastewater treatment plant is involved in sludge foaming.</title>
        <authorList>
            <person name="Song Y."/>
            <person name="Liu S.-J."/>
        </authorList>
    </citation>
    <scope>NUCLEOTIDE SEQUENCE</scope>
    <source>
        <strain evidence="1">DSM 43998</strain>
    </source>
</reference>